<dbReference type="RefSeq" id="WP_181886290.1">
    <property type="nucleotide sequence ID" value="NZ_CP059472.1"/>
</dbReference>
<dbReference type="AlphaFoldDB" id="A0A7D7QF53"/>
<reference evidence="6 7" key="1">
    <citation type="submission" date="2020-07" db="EMBL/GenBank/DDBJ databases">
        <title>Chryseobacterium sp.cx-624.</title>
        <authorList>
            <person name="Yang C."/>
        </authorList>
    </citation>
    <scope>NUCLEOTIDE SEQUENCE [LARGE SCALE GENOMIC DNA]</scope>
    <source>
        <strain evidence="7">cx-624</strain>
        <strain evidence="6">Cx-624</strain>
    </source>
</reference>
<dbReference type="PANTHER" id="PTHR34700:SF8">
    <property type="entry name" value="POTASSIUM BINDING PROTEIN KBP"/>
    <property type="match status" value="1"/>
</dbReference>
<evidence type="ECO:0000256" key="2">
    <source>
        <dbReference type="ARBA" id="ARBA00022490"/>
    </source>
</evidence>
<evidence type="ECO:0000313" key="8">
    <source>
        <dbReference type="Proteomes" id="UP000539710"/>
    </source>
</evidence>
<comment type="subcellular location">
    <subcellularLocation>
        <location evidence="1">Cytoplasm</location>
    </subcellularLocation>
</comment>
<accession>A0A7D7QF53</accession>
<dbReference type="KEGG" id="cbau:H1R16_12110"/>
<dbReference type="EMBL" id="JACEUX010000001">
    <property type="protein sequence ID" value="MBA5246197.1"/>
    <property type="molecule type" value="Genomic_DNA"/>
</dbReference>
<dbReference type="Proteomes" id="UP000539710">
    <property type="component" value="Unassembled WGS sequence"/>
</dbReference>
<dbReference type="InterPro" id="IPR052196">
    <property type="entry name" value="Bact_Kbp"/>
</dbReference>
<keyword evidence="8" id="KW-1185">Reference proteome</keyword>
<dbReference type="SMART" id="SM00257">
    <property type="entry name" value="LysM"/>
    <property type="match status" value="1"/>
</dbReference>
<evidence type="ECO:0000256" key="1">
    <source>
        <dbReference type="ARBA" id="ARBA00004496"/>
    </source>
</evidence>
<dbReference type="Gene3D" id="3.10.350.10">
    <property type="entry name" value="LysM domain"/>
    <property type="match status" value="1"/>
</dbReference>
<dbReference type="FunFam" id="3.10.350.10:FF:000001">
    <property type="entry name" value="Peptidoglycan-binding protein LysM"/>
    <property type="match status" value="1"/>
</dbReference>
<reference evidence="8" key="2">
    <citation type="submission" date="2020-07" db="EMBL/GenBank/DDBJ databases">
        <title>Flavobacterium sp. xlx-214.</title>
        <authorList>
            <person name="Yang C."/>
        </authorList>
    </citation>
    <scope>NUCLEOTIDE SEQUENCE [LARGE SCALE GENOMIC DNA]</scope>
    <source>
        <strain evidence="8">CX-624</strain>
    </source>
</reference>
<dbReference type="EMBL" id="CP059472">
    <property type="protein sequence ID" value="QMS98423.1"/>
    <property type="molecule type" value="Genomic_DNA"/>
</dbReference>
<evidence type="ECO:0000313" key="7">
    <source>
        <dbReference type="Proteomes" id="UP000515349"/>
    </source>
</evidence>
<evidence type="ECO:0000313" key="5">
    <source>
        <dbReference type="EMBL" id="MBA5246197.1"/>
    </source>
</evidence>
<dbReference type="PANTHER" id="PTHR34700">
    <property type="entry name" value="POTASSIUM BINDING PROTEIN KBP"/>
    <property type="match status" value="1"/>
</dbReference>
<gene>
    <name evidence="6" type="primary">lysM</name>
    <name evidence="6" type="ORF">H1R16_12110</name>
    <name evidence="5" type="ORF">H2507_03350</name>
</gene>
<dbReference type="Pfam" id="PF04972">
    <property type="entry name" value="BON"/>
    <property type="match status" value="1"/>
</dbReference>
<dbReference type="CDD" id="cd00118">
    <property type="entry name" value="LysM"/>
    <property type="match status" value="1"/>
</dbReference>
<dbReference type="SUPFAM" id="SSF54106">
    <property type="entry name" value="LysM domain"/>
    <property type="match status" value="1"/>
</dbReference>
<organism evidence="6 7">
    <name type="scientific">Marnyiella aurantia</name>
    <dbReference type="NCBI Taxonomy" id="2758037"/>
    <lineage>
        <taxon>Bacteria</taxon>
        <taxon>Pseudomonadati</taxon>
        <taxon>Bacteroidota</taxon>
        <taxon>Flavobacteriia</taxon>
        <taxon>Flavobacteriales</taxon>
        <taxon>Weeksellaceae</taxon>
        <taxon>Marnyiella</taxon>
    </lineage>
</organism>
<dbReference type="Pfam" id="PF01476">
    <property type="entry name" value="LysM"/>
    <property type="match status" value="1"/>
</dbReference>
<dbReference type="Proteomes" id="UP000515349">
    <property type="component" value="Chromosome"/>
</dbReference>
<evidence type="ECO:0000256" key="3">
    <source>
        <dbReference type="ARBA" id="ARBA00072219"/>
    </source>
</evidence>
<dbReference type="InterPro" id="IPR018392">
    <property type="entry name" value="LysM"/>
</dbReference>
<name>A0A7D7QF53_9FLAO</name>
<dbReference type="GO" id="GO:0005737">
    <property type="term" value="C:cytoplasm"/>
    <property type="evidence" value="ECO:0007669"/>
    <property type="project" value="UniProtKB-SubCell"/>
</dbReference>
<sequence>MGLGSFLKNVGEKIFGGGEKPEEQALKVKNHVAKYGFDISALTFTVADDKVTIQGEAKNWDEKGKIYVAAGNVEGIDGVNDRMTVKAAPVVAQTAAPAAAAVQPKFHTVQSGDTLSKIAKDVYGDANAYNRIFDANKPMLSDPDKIYPGQVLVIPQ</sequence>
<dbReference type="NCBIfam" id="NF008399">
    <property type="entry name" value="PRK11198.1"/>
    <property type="match status" value="1"/>
</dbReference>
<protein>
    <recommendedName>
        <fullName evidence="3">Potassium binding protein Kbp</fullName>
    </recommendedName>
</protein>
<feature type="domain" description="LysM" evidence="4">
    <location>
        <begin position="105"/>
        <end position="154"/>
    </location>
</feature>
<dbReference type="InterPro" id="IPR007055">
    <property type="entry name" value="BON_dom"/>
</dbReference>
<keyword evidence="2" id="KW-0963">Cytoplasm</keyword>
<evidence type="ECO:0000259" key="4">
    <source>
        <dbReference type="PROSITE" id="PS51782"/>
    </source>
</evidence>
<dbReference type="Gene3D" id="3.30.1340.30">
    <property type="match status" value="1"/>
</dbReference>
<evidence type="ECO:0000313" key="6">
    <source>
        <dbReference type="EMBL" id="QMS98423.1"/>
    </source>
</evidence>
<reference evidence="5" key="3">
    <citation type="submission" date="2020-07" db="EMBL/GenBank/DDBJ databases">
        <authorList>
            <person name="Yang C."/>
        </authorList>
    </citation>
    <scope>NUCLEOTIDE SEQUENCE</scope>
    <source>
        <strain evidence="5">Cx-624</strain>
    </source>
</reference>
<dbReference type="PROSITE" id="PS51782">
    <property type="entry name" value="LYSM"/>
    <property type="match status" value="1"/>
</dbReference>
<dbReference type="InterPro" id="IPR036779">
    <property type="entry name" value="LysM_dom_sf"/>
</dbReference>
<proteinExistence type="predicted"/>